<reference evidence="3" key="1">
    <citation type="journal article" date="2018" name="DNA Res.">
        <title>Multiple hybrid de novo genome assembly of finger millet, an orphan allotetraploid crop.</title>
        <authorList>
            <person name="Hatakeyama M."/>
            <person name="Aluri S."/>
            <person name="Balachadran M.T."/>
            <person name="Sivarajan S.R."/>
            <person name="Patrignani A."/>
            <person name="Gruter S."/>
            <person name="Poveda L."/>
            <person name="Shimizu-Inatsugi R."/>
            <person name="Baeten J."/>
            <person name="Francoijs K.J."/>
            <person name="Nataraja K.N."/>
            <person name="Reddy Y.A.N."/>
            <person name="Phadnis S."/>
            <person name="Ravikumar R.L."/>
            <person name="Schlapbach R."/>
            <person name="Sreeman S.M."/>
            <person name="Shimizu K.K."/>
        </authorList>
    </citation>
    <scope>NUCLEOTIDE SEQUENCE</scope>
</reference>
<dbReference type="EMBL" id="BQKI01000008">
    <property type="protein sequence ID" value="GJM99929.1"/>
    <property type="molecule type" value="Genomic_DNA"/>
</dbReference>
<feature type="compositionally biased region" description="Polar residues" evidence="1">
    <location>
        <begin position="355"/>
        <end position="383"/>
    </location>
</feature>
<protein>
    <recommendedName>
        <fullName evidence="2">DUF7797 domain-containing protein</fullName>
    </recommendedName>
</protein>
<accession>A0AAV5CP90</accession>
<proteinExistence type="predicted"/>
<evidence type="ECO:0000313" key="4">
    <source>
        <dbReference type="Proteomes" id="UP001054889"/>
    </source>
</evidence>
<feature type="compositionally biased region" description="Polar residues" evidence="1">
    <location>
        <begin position="390"/>
        <end position="404"/>
    </location>
</feature>
<feature type="domain" description="DUF7797" evidence="2">
    <location>
        <begin position="5"/>
        <end position="57"/>
    </location>
</feature>
<feature type="region of interest" description="Disordered" evidence="1">
    <location>
        <begin position="312"/>
        <end position="404"/>
    </location>
</feature>
<comment type="caution">
    <text evidence="3">The sequence shown here is derived from an EMBL/GenBank/DDBJ whole genome shotgun (WGS) entry which is preliminary data.</text>
</comment>
<dbReference type="PANTHER" id="PTHR47527">
    <property type="entry name" value="RING/FYVE/PHD ZINC FINGER SUPERFAMILY PROTEIN"/>
    <property type="match status" value="1"/>
</dbReference>
<feature type="region of interest" description="Disordered" evidence="1">
    <location>
        <begin position="129"/>
        <end position="156"/>
    </location>
</feature>
<dbReference type="Pfam" id="PF25073">
    <property type="entry name" value="DUF7797"/>
    <property type="match status" value="1"/>
</dbReference>
<dbReference type="PANTHER" id="PTHR47527:SF6">
    <property type="entry name" value="OS06G0309000 PROTEIN"/>
    <property type="match status" value="1"/>
</dbReference>
<feature type="compositionally biased region" description="Low complexity" evidence="1">
    <location>
        <begin position="333"/>
        <end position="350"/>
    </location>
</feature>
<keyword evidence="4" id="KW-1185">Reference proteome</keyword>
<gene>
    <name evidence="3" type="primary">ga17072</name>
    <name evidence="3" type="ORF">PR202_ga17072</name>
</gene>
<evidence type="ECO:0000259" key="2">
    <source>
        <dbReference type="Pfam" id="PF25073"/>
    </source>
</evidence>
<evidence type="ECO:0000256" key="1">
    <source>
        <dbReference type="SAM" id="MobiDB-lite"/>
    </source>
</evidence>
<reference evidence="3" key="2">
    <citation type="submission" date="2021-12" db="EMBL/GenBank/DDBJ databases">
        <title>Resequencing data analysis of finger millet.</title>
        <authorList>
            <person name="Hatakeyama M."/>
            <person name="Aluri S."/>
            <person name="Balachadran M.T."/>
            <person name="Sivarajan S.R."/>
            <person name="Poveda L."/>
            <person name="Shimizu-Inatsugi R."/>
            <person name="Schlapbach R."/>
            <person name="Sreeman S.M."/>
            <person name="Shimizu K.K."/>
        </authorList>
    </citation>
    <scope>NUCLEOTIDE SEQUENCE</scope>
</reference>
<name>A0AAV5CP90_ELECO</name>
<dbReference type="InterPro" id="IPR056699">
    <property type="entry name" value="DUF7797"/>
</dbReference>
<organism evidence="3 4">
    <name type="scientific">Eleusine coracana subsp. coracana</name>
    <dbReference type="NCBI Taxonomy" id="191504"/>
    <lineage>
        <taxon>Eukaryota</taxon>
        <taxon>Viridiplantae</taxon>
        <taxon>Streptophyta</taxon>
        <taxon>Embryophyta</taxon>
        <taxon>Tracheophyta</taxon>
        <taxon>Spermatophyta</taxon>
        <taxon>Magnoliopsida</taxon>
        <taxon>Liliopsida</taxon>
        <taxon>Poales</taxon>
        <taxon>Poaceae</taxon>
        <taxon>PACMAD clade</taxon>
        <taxon>Chloridoideae</taxon>
        <taxon>Cynodonteae</taxon>
        <taxon>Eleusininae</taxon>
        <taxon>Eleusine</taxon>
    </lineage>
</organism>
<dbReference type="AlphaFoldDB" id="A0AAV5CP90"/>
<sequence>MGTGQKRWRGGGELAQVAEMVMVLAAAGEARGGWDPTAAERALAAEAMGKLAAAVEEVAQPRELVPKEAVCALVEDLGLGRPCRASIAERVLLTKRKVSLRFSPLAGLYAVTRSPFPMEEVNESFVHSTTNMPKTTSSSAITGSQQGASKSTGSPWNLSNPVTAPIISNQPLLNGTIAGSSYVKPANIPSIASLLPVGSADIKVEKSVNGSRVTERGGNVTAVGIKFWLKPNGIVHHVWLRVAAENPTKKDCGKHAVANESATNQNFEDVGNTLHKSSARALDTTSSKSFSIYGSGPRKENVKHDETSFLEKERNGQPCGGMHTETAKPCNEGHSSGASTYSSSNLSGGSHIHTESSSVNSVEDSTLQSTAYSNHTSIVSSKENCGGKENSYQQSSKNVQMSSCTTPTDEIHQAHGLTNNGIKKAHEQEMLANDAISAQGNVQQVNLNGQIYPDCEIAGDPKDGFVGCSTSSIVDWIGDALKAVDNETYYTSCSIDGLIYNLHDNILIASGGSRASPCKLQTGFLIMLSFCSQCGKSMTLGLDWLWSLPISFARRFQNLSANHVLTKRMR</sequence>
<dbReference type="Proteomes" id="UP001054889">
    <property type="component" value="Unassembled WGS sequence"/>
</dbReference>
<evidence type="ECO:0000313" key="3">
    <source>
        <dbReference type="EMBL" id="GJM99929.1"/>
    </source>
</evidence>